<dbReference type="EMBL" id="PVQB02000119">
    <property type="protein sequence ID" value="KAF4342815.1"/>
    <property type="molecule type" value="Genomic_DNA"/>
</dbReference>
<name>A0A9P5AQ30_9HYPO</name>
<dbReference type="Proteomes" id="UP000730481">
    <property type="component" value="Unassembled WGS sequence"/>
</dbReference>
<dbReference type="Gene3D" id="3.30.530.20">
    <property type="match status" value="1"/>
</dbReference>
<evidence type="ECO:0000313" key="1">
    <source>
        <dbReference type="EMBL" id="KAF4342815.1"/>
    </source>
</evidence>
<proteinExistence type="predicted"/>
<dbReference type="Pfam" id="PF10604">
    <property type="entry name" value="Polyketide_cyc2"/>
    <property type="match status" value="1"/>
</dbReference>
<dbReference type="SUPFAM" id="SSF55961">
    <property type="entry name" value="Bet v1-like"/>
    <property type="match status" value="1"/>
</dbReference>
<dbReference type="AlphaFoldDB" id="A0A9P5AQ30"/>
<protein>
    <submittedName>
        <fullName evidence="1">Polyketide cyclase</fullName>
    </submittedName>
</protein>
<sequence length="157" mass="17701">MPMHSVESTIVIHRSPTTVFNFISSPANWAGLHPGSKRIIGEGVDKPANGGLHFIETIDDGDAQQFDAQWLVTHVVADKYFEFQFPPDYSTETFFNIVITYTLVDLGTSTKFTRTMTSWIRPEADMAKLDAFKKPSMHDLYLENVRERVESAGAKET</sequence>
<dbReference type="InterPro" id="IPR023393">
    <property type="entry name" value="START-like_dom_sf"/>
</dbReference>
<organism evidence="1 2">
    <name type="scientific">Fusarium beomiforme</name>
    <dbReference type="NCBI Taxonomy" id="44412"/>
    <lineage>
        <taxon>Eukaryota</taxon>
        <taxon>Fungi</taxon>
        <taxon>Dikarya</taxon>
        <taxon>Ascomycota</taxon>
        <taxon>Pezizomycotina</taxon>
        <taxon>Sordariomycetes</taxon>
        <taxon>Hypocreomycetidae</taxon>
        <taxon>Hypocreales</taxon>
        <taxon>Nectriaceae</taxon>
        <taxon>Fusarium</taxon>
        <taxon>Fusarium burgessii species complex</taxon>
    </lineage>
</organism>
<keyword evidence="2" id="KW-1185">Reference proteome</keyword>
<dbReference type="InterPro" id="IPR019587">
    <property type="entry name" value="Polyketide_cyclase/dehydratase"/>
</dbReference>
<reference evidence="1" key="1">
    <citation type="journal article" date="2017" name="Mycologia">
        <title>Fusarium algeriense, sp. nov., a novel toxigenic crown rot pathogen of durum wheat from Algeria is nested in the Fusarium burgessii species complex.</title>
        <authorList>
            <person name="Laraba I."/>
            <person name="Keddad A."/>
            <person name="Boureghda H."/>
            <person name="Abdallah N."/>
            <person name="Vaughan M.M."/>
            <person name="Proctor R.H."/>
            <person name="Busman M."/>
            <person name="O'Donnell K."/>
        </authorList>
    </citation>
    <scope>NUCLEOTIDE SEQUENCE</scope>
    <source>
        <strain evidence="1">NRRL 25174</strain>
    </source>
</reference>
<reference evidence="1" key="2">
    <citation type="submission" date="2020-02" db="EMBL/GenBank/DDBJ databases">
        <title>Identification and distribution of gene clusters putatively required for synthesis of sphingolipid metabolism inhibitors in phylogenetically diverse species of the filamentous fungus Fusarium.</title>
        <authorList>
            <person name="Kim H.-S."/>
            <person name="Busman M."/>
            <person name="Brown D.W."/>
            <person name="Divon H."/>
            <person name="Uhlig S."/>
            <person name="Proctor R.H."/>
        </authorList>
    </citation>
    <scope>NUCLEOTIDE SEQUENCE</scope>
    <source>
        <strain evidence="1">NRRL 25174</strain>
    </source>
</reference>
<evidence type="ECO:0000313" key="2">
    <source>
        <dbReference type="Proteomes" id="UP000730481"/>
    </source>
</evidence>
<dbReference type="OrthoDB" id="5289017at2759"/>
<accession>A0A9P5AQ30</accession>
<gene>
    <name evidence="1" type="ORF">FBEOM_3224</name>
</gene>
<comment type="caution">
    <text evidence="1">The sequence shown here is derived from an EMBL/GenBank/DDBJ whole genome shotgun (WGS) entry which is preliminary data.</text>
</comment>
<dbReference type="CDD" id="cd07812">
    <property type="entry name" value="SRPBCC"/>
    <property type="match status" value="1"/>
</dbReference>